<dbReference type="PANTHER" id="PTHR11079:SF149">
    <property type="entry name" value="TRNA-SPECIFIC ADENOSINE DEAMINASE 2"/>
    <property type="match status" value="1"/>
</dbReference>
<dbReference type="PROSITE" id="PS51747">
    <property type="entry name" value="CYT_DCMP_DEAMINASES_2"/>
    <property type="match status" value="1"/>
</dbReference>
<organism evidence="4 5">
    <name type="scientific">Riccia sorocarpa</name>
    <dbReference type="NCBI Taxonomy" id="122646"/>
    <lineage>
        <taxon>Eukaryota</taxon>
        <taxon>Viridiplantae</taxon>
        <taxon>Streptophyta</taxon>
        <taxon>Embryophyta</taxon>
        <taxon>Marchantiophyta</taxon>
        <taxon>Marchantiopsida</taxon>
        <taxon>Marchantiidae</taxon>
        <taxon>Marchantiales</taxon>
        <taxon>Ricciaceae</taxon>
        <taxon>Riccia</taxon>
    </lineage>
</organism>
<feature type="chain" id="PRO_5044823756" description="CMP/dCMP-type deaminase domain-containing protein" evidence="2">
    <location>
        <begin position="27"/>
        <end position="270"/>
    </location>
</feature>
<dbReference type="SUPFAM" id="SSF53927">
    <property type="entry name" value="Cytidine deaminase-like"/>
    <property type="match status" value="1"/>
</dbReference>
<dbReference type="Pfam" id="PF00383">
    <property type="entry name" value="dCMP_cyt_deam_1"/>
    <property type="match status" value="1"/>
</dbReference>
<feature type="domain" description="CMP/dCMP-type deaminase" evidence="3">
    <location>
        <begin position="79"/>
        <end position="211"/>
    </location>
</feature>
<proteinExistence type="predicted"/>
<keyword evidence="2" id="KW-0732">Signal</keyword>
<accession>A0ABD3H2V2</accession>
<evidence type="ECO:0000256" key="1">
    <source>
        <dbReference type="ARBA" id="ARBA00022801"/>
    </source>
</evidence>
<feature type="signal peptide" evidence="2">
    <location>
        <begin position="1"/>
        <end position="26"/>
    </location>
</feature>
<dbReference type="PANTHER" id="PTHR11079">
    <property type="entry name" value="CYTOSINE DEAMINASE FAMILY MEMBER"/>
    <property type="match status" value="1"/>
</dbReference>
<protein>
    <recommendedName>
        <fullName evidence="3">CMP/dCMP-type deaminase domain-containing protein</fullName>
    </recommendedName>
</protein>
<dbReference type="Proteomes" id="UP001633002">
    <property type="component" value="Unassembled WGS sequence"/>
</dbReference>
<evidence type="ECO:0000259" key="3">
    <source>
        <dbReference type="PROSITE" id="PS51747"/>
    </source>
</evidence>
<dbReference type="Gene3D" id="3.40.140.10">
    <property type="entry name" value="Cytidine Deaminase, domain 2"/>
    <property type="match status" value="1"/>
</dbReference>
<name>A0ABD3H2V2_9MARC</name>
<keyword evidence="5" id="KW-1185">Reference proteome</keyword>
<evidence type="ECO:0000313" key="5">
    <source>
        <dbReference type="Proteomes" id="UP001633002"/>
    </source>
</evidence>
<sequence>MAQLWNASFRCLNFLLAALFDSPEDGENWRFREDVLGVQLPRRGSRNQKQQTRAIADVRSGRGHRRYTMDCSKEAAESPEALKFMRLAVIEAKQALARLEVPVGCVIVQNGEVIGHGSNRVNETRNATRHAEMEAIDMILTQWTPDQSILLSSQEQLKQKFSECQLYVTCEPCIMCAAALSILGIKKVYYGCANDRFGGCGSILPLHVDGCGGCGESPQSSEDEQKDKEKTGFECVGGILADEGVALLRGFYEQGNPNAPRPHRPVQVPV</sequence>
<dbReference type="GO" id="GO:0016787">
    <property type="term" value="F:hydrolase activity"/>
    <property type="evidence" value="ECO:0007669"/>
    <property type="project" value="UniProtKB-KW"/>
</dbReference>
<evidence type="ECO:0000256" key="2">
    <source>
        <dbReference type="SAM" id="SignalP"/>
    </source>
</evidence>
<keyword evidence="1" id="KW-0378">Hydrolase</keyword>
<dbReference type="InterPro" id="IPR002125">
    <property type="entry name" value="CMP_dCMP_dom"/>
</dbReference>
<gene>
    <name evidence="4" type="ORF">R1sor_001786</name>
</gene>
<dbReference type="EMBL" id="JBJQOH010000006">
    <property type="protein sequence ID" value="KAL3683764.1"/>
    <property type="molecule type" value="Genomic_DNA"/>
</dbReference>
<dbReference type="CDD" id="cd01285">
    <property type="entry name" value="nucleoside_deaminase"/>
    <property type="match status" value="1"/>
</dbReference>
<reference evidence="4 5" key="1">
    <citation type="submission" date="2024-09" db="EMBL/GenBank/DDBJ databases">
        <title>Chromosome-scale assembly of Riccia sorocarpa.</title>
        <authorList>
            <person name="Paukszto L."/>
        </authorList>
    </citation>
    <scope>NUCLEOTIDE SEQUENCE [LARGE SCALE GENOMIC DNA]</scope>
    <source>
        <strain evidence="4">LP-2024</strain>
        <tissue evidence="4">Aerial parts of the thallus</tissue>
    </source>
</reference>
<dbReference type="AlphaFoldDB" id="A0ABD3H2V2"/>
<evidence type="ECO:0000313" key="4">
    <source>
        <dbReference type="EMBL" id="KAL3683764.1"/>
    </source>
</evidence>
<comment type="caution">
    <text evidence="4">The sequence shown here is derived from an EMBL/GenBank/DDBJ whole genome shotgun (WGS) entry which is preliminary data.</text>
</comment>
<dbReference type="InterPro" id="IPR016193">
    <property type="entry name" value="Cytidine_deaminase-like"/>
</dbReference>